<name>A0A5J5KVM8_9MICC</name>
<dbReference type="PANTHER" id="PTHR11735">
    <property type="entry name" value="TRNA N6-ADENOSINE THREONYLCARBAMOYLTRANSFERASE"/>
    <property type="match status" value="1"/>
</dbReference>
<accession>A0A5J5KVM8</accession>
<keyword evidence="3" id="KW-1185">Reference proteome</keyword>
<evidence type="ECO:0000259" key="1">
    <source>
        <dbReference type="Pfam" id="PF00814"/>
    </source>
</evidence>
<dbReference type="InterPro" id="IPR043129">
    <property type="entry name" value="ATPase_NBD"/>
</dbReference>
<sequence>MLLLCLDSSAAASVAVVDTDAGSPRVLASWETPDTRAHAEVLAPAVDTVLDRAQVAPGGLGGVLVGTGPGPFTGLRAGLATARTLAFAWRLPCYGMCSLAAIAHVVARLPAASRPPQFVVASDARRREVYWAVYSASSDLHASSADPAGVQSARLIDGPFVGPAEDVPGLPVFGRGAGLYADRLRQPVKEVVPGALQTGSPAEWQPHAGFLGLAAAATVNAGGTLSQDTAPLYLRESDAKVPGPRKKATA</sequence>
<reference evidence="2 3" key="1">
    <citation type="submission" date="2019-05" db="EMBL/GenBank/DDBJ databases">
        <title>Kocuria coralli sp. nov., a novel actinobacterium isolated from coral reef seawater.</title>
        <authorList>
            <person name="Li J."/>
        </authorList>
    </citation>
    <scope>NUCLEOTIDE SEQUENCE [LARGE SCALE GENOMIC DNA]</scope>
    <source>
        <strain evidence="2 3">SCSIO 13007</strain>
    </source>
</reference>
<dbReference type="PANTHER" id="PTHR11735:SF11">
    <property type="entry name" value="TRNA THREONYLCARBAMOYLADENOSINE BIOSYNTHESIS PROTEIN TSAB"/>
    <property type="match status" value="1"/>
</dbReference>
<protein>
    <submittedName>
        <fullName evidence="2">tRNA (Adenosine(37)-N6)-threonylcarbamoyltransferase complex dimerization subunit type 1 TsaB</fullName>
    </submittedName>
</protein>
<dbReference type="AlphaFoldDB" id="A0A5J5KVM8"/>
<dbReference type="EMBL" id="SZWF01000015">
    <property type="protein sequence ID" value="KAA9393634.1"/>
    <property type="molecule type" value="Genomic_DNA"/>
</dbReference>
<dbReference type="SUPFAM" id="SSF53067">
    <property type="entry name" value="Actin-like ATPase domain"/>
    <property type="match status" value="2"/>
</dbReference>
<gene>
    <name evidence="2" type="primary">tsaB</name>
    <name evidence="2" type="ORF">FCK90_10600</name>
</gene>
<proteinExistence type="predicted"/>
<keyword evidence="2" id="KW-0808">Transferase</keyword>
<evidence type="ECO:0000313" key="3">
    <source>
        <dbReference type="Proteomes" id="UP000325957"/>
    </source>
</evidence>
<dbReference type="GO" id="GO:0002949">
    <property type="term" value="P:tRNA threonylcarbamoyladenosine modification"/>
    <property type="evidence" value="ECO:0007669"/>
    <property type="project" value="InterPro"/>
</dbReference>
<evidence type="ECO:0000313" key="2">
    <source>
        <dbReference type="EMBL" id="KAA9393634.1"/>
    </source>
</evidence>
<dbReference type="InterPro" id="IPR000905">
    <property type="entry name" value="Gcp-like_dom"/>
</dbReference>
<dbReference type="Gene3D" id="3.30.420.40">
    <property type="match status" value="2"/>
</dbReference>
<dbReference type="RefSeq" id="WP_158034277.1">
    <property type="nucleotide sequence ID" value="NZ_ML708621.1"/>
</dbReference>
<dbReference type="Pfam" id="PF00814">
    <property type="entry name" value="TsaD"/>
    <property type="match status" value="1"/>
</dbReference>
<feature type="domain" description="Gcp-like" evidence="1">
    <location>
        <begin position="36"/>
        <end position="157"/>
    </location>
</feature>
<dbReference type="InterPro" id="IPR022496">
    <property type="entry name" value="T6A_TsaB"/>
</dbReference>
<comment type="caution">
    <text evidence="2">The sequence shown here is derived from an EMBL/GenBank/DDBJ whole genome shotgun (WGS) entry which is preliminary data.</text>
</comment>
<organism evidence="2 3">
    <name type="scientific">Kocuria coralli</name>
    <dbReference type="NCBI Taxonomy" id="1461025"/>
    <lineage>
        <taxon>Bacteria</taxon>
        <taxon>Bacillati</taxon>
        <taxon>Actinomycetota</taxon>
        <taxon>Actinomycetes</taxon>
        <taxon>Micrococcales</taxon>
        <taxon>Micrococcaceae</taxon>
        <taxon>Kocuria</taxon>
    </lineage>
</organism>
<dbReference type="GO" id="GO:0005829">
    <property type="term" value="C:cytosol"/>
    <property type="evidence" value="ECO:0007669"/>
    <property type="project" value="TreeGrafter"/>
</dbReference>
<dbReference type="GO" id="GO:0016740">
    <property type="term" value="F:transferase activity"/>
    <property type="evidence" value="ECO:0007669"/>
    <property type="project" value="UniProtKB-KW"/>
</dbReference>
<dbReference type="NCBIfam" id="TIGR03725">
    <property type="entry name" value="T6A_YeaZ"/>
    <property type="match status" value="1"/>
</dbReference>
<dbReference type="Proteomes" id="UP000325957">
    <property type="component" value="Unassembled WGS sequence"/>
</dbReference>
<dbReference type="OrthoDB" id="9809995at2"/>